<sequence length="194" mass="22079">MTENLPRTGQPTWKLRSVIAAITRHNPVKAIQPDSEVRLSGVPLAGVVFFTPSSAWSAERFHVPAAAQVYHRHLLINILPEKPVTPAEGSGAVELSYRFRFGGRSRREDRSRHKLFTLIGNSDFEQLLEHSRISEADRIWIRGCNGRGQKRPFWQKVTTLPRRQLDSAGNELQAIELSRFGLTNREGHRFVSYL</sequence>
<name>A0AA40G7F4_9HYME</name>
<organism evidence="1 2">
    <name type="scientific">Melipona bicolor</name>
    <dbReference type="NCBI Taxonomy" id="60889"/>
    <lineage>
        <taxon>Eukaryota</taxon>
        <taxon>Metazoa</taxon>
        <taxon>Ecdysozoa</taxon>
        <taxon>Arthropoda</taxon>
        <taxon>Hexapoda</taxon>
        <taxon>Insecta</taxon>
        <taxon>Pterygota</taxon>
        <taxon>Neoptera</taxon>
        <taxon>Endopterygota</taxon>
        <taxon>Hymenoptera</taxon>
        <taxon>Apocrita</taxon>
        <taxon>Aculeata</taxon>
        <taxon>Apoidea</taxon>
        <taxon>Anthophila</taxon>
        <taxon>Apidae</taxon>
        <taxon>Melipona</taxon>
    </lineage>
</organism>
<evidence type="ECO:0000313" key="2">
    <source>
        <dbReference type="Proteomes" id="UP001177670"/>
    </source>
</evidence>
<gene>
    <name evidence="1" type="ORF">K0M31_016257</name>
</gene>
<comment type="caution">
    <text evidence="1">The sequence shown here is derived from an EMBL/GenBank/DDBJ whole genome shotgun (WGS) entry which is preliminary data.</text>
</comment>
<dbReference type="EMBL" id="JAHYIQ010000005">
    <property type="protein sequence ID" value="KAK1132123.1"/>
    <property type="molecule type" value="Genomic_DNA"/>
</dbReference>
<evidence type="ECO:0000313" key="1">
    <source>
        <dbReference type="EMBL" id="KAK1132123.1"/>
    </source>
</evidence>
<reference evidence="1" key="1">
    <citation type="submission" date="2021-10" db="EMBL/GenBank/DDBJ databases">
        <title>Melipona bicolor Genome sequencing and assembly.</title>
        <authorList>
            <person name="Araujo N.S."/>
            <person name="Arias M.C."/>
        </authorList>
    </citation>
    <scope>NUCLEOTIDE SEQUENCE</scope>
    <source>
        <strain evidence="1">USP_2M_L1-L4_2017</strain>
        <tissue evidence="1">Whole body</tissue>
    </source>
</reference>
<proteinExistence type="predicted"/>
<protein>
    <submittedName>
        <fullName evidence="1">Uncharacterized protein</fullName>
    </submittedName>
</protein>
<accession>A0AA40G7F4</accession>
<keyword evidence="2" id="KW-1185">Reference proteome</keyword>
<dbReference type="Proteomes" id="UP001177670">
    <property type="component" value="Unassembled WGS sequence"/>
</dbReference>
<dbReference type="AlphaFoldDB" id="A0AA40G7F4"/>